<comment type="caution">
    <text evidence="1">The sequence shown here is derived from an EMBL/GenBank/DDBJ whole genome shotgun (WGS) entry which is preliminary data.</text>
</comment>
<sequence>MSEVCVTNPTSDLIAVHRRQKRRERILMNSGQRINTILSGPGGHEIRNAPVLEGGNDYSRPFTASHCLSSGNHLESSSANGSLSPSCELLEYSSSLEELGITYTPRPWYSFAQEHRCRACFAIGVILRMMVALSLLSNVVLPWTLCCVIFDFVTAARVVHPESYRGPRKCSVVDETLPFQAPCH</sequence>
<gene>
    <name evidence="1" type="ORF">Tcan_07615</name>
</gene>
<dbReference type="EMBL" id="JPKZ01001844">
    <property type="protein sequence ID" value="KHN79823.1"/>
    <property type="molecule type" value="Genomic_DNA"/>
</dbReference>
<keyword evidence="2" id="KW-1185">Reference proteome</keyword>
<dbReference type="AlphaFoldDB" id="A0A0B2VE61"/>
<reference evidence="1 2" key="1">
    <citation type="submission" date="2014-11" db="EMBL/GenBank/DDBJ databases">
        <title>Genetic blueprint of the zoonotic pathogen Toxocara canis.</title>
        <authorList>
            <person name="Zhu X.-Q."/>
            <person name="Korhonen P.K."/>
            <person name="Cai H."/>
            <person name="Young N.D."/>
            <person name="Nejsum P."/>
            <person name="von Samson-Himmelstjerna G."/>
            <person name="Boag P.R."/>
            <person name="Tan P."/>
            <person name="Li Q."/>
            <person name="Min J."/>
            <person name="Yang Y."/>
            <person name="Wang X."/>
            <person name="Fang X."/>
            <person name="Hall R.S."/>
            <person name="Hofmann A."/>
            <person name="Sternberg P.W."/>
            <person name="Jex A.R."/>
            <person name="Gasser R.B."/>
        </authorList>
    </citation>
    <scope>NUCLEOTIDE SEQUENCE [LARGE SCALE GENOMIC DNA]</scope>
    <source>
        <strain evidence="1">PN_DK_2014</strain>
    </source>
</reference>
<proteinExistence type="predicted"/>
<protein>
    <submittedName>
        <fullName evidence="1">Uncharacterized protein</fullName>
    </submittedName>
</protein>
<dbReference type="Proteomes" id="UP000031036">
    <property type="component" value="Unassembled WGS sequence"/>
</dbReference>
<accession>A0A0B2VE61</accession>
<evidence type="ECO:0000313" key="2">
    <source>
        <dbReference type="Proteomes" id="UP000031036"/>
    </source>
</evidence>
<organism evidence="1 2">
    <name type="scientific">Toxocara canis</name>
    <name type="common">Canine roundworm</name>
    <dbReference type="NCBI Taxonomy" id="6265"/>
    <lineage>
        <taxon>Eukaryota</taxon>
        <taxon>Metazoa</taxon>
        <taxon>Ecdysozoa</taxon>
        <taxon>Nematoda</taxon>
        <taxon>Chromadorea</taxon>
        <taxon>Rhabditida</taxon>
        <taxon>Spirurina</taxon>
        <taxon>Ascaridomorpha</taxon>
        <taxon>Ascaridoidea</taxon>
        <taxon>Toxocaridae</taxon>
        <taxon>Toxocara</taxon>
    </lineage>
</organism>
<dbReference type="OrthoDB" id="5785439at2759"/>
<name>A0A0B2VE61_TOXCA</name>
<evidence type="ECO:0000313" key="1">
    <source>
        <dbReference type="EMBL" id="KHN79823.1"/>
    </source>
</evidence>